<dbReference type="Proteomes" id="UP001356428">
    <property type="component" value="Chromosome"/>
</dbReference>
<dbReference type="RefSeq" id="WP_326705031.1">
    <property type="nucleotide sequence ID" value="NZ_CP109083.1"/>
</dbReference>
<dbReference type="SUPFAM" id="SSF54427">
    <property type="entry name" value="NTF2-like"/>
    <property type="match status" value="1"/>
</dbReference>
<feature type="domain" description="SnoaL-like" evidence="1">
    <location>
        <begin position="18"/>
        <end position="113"/>
    </location>
</feature>
<protein>
    <submittedName>
        <fullName evidence="2">Nuclear transport factor 2 family protein</fullName>
    </submittedName>
</protein>
<reference evidence="2 3" key="1">
    <citation type="submission" date="2022-10" db="EMBL/GenBank/DDBJ databases">
        <title>The complete genomes of actinobacterial strains from the NBC collection.</title>
        <authorList>
            <person name="Joergensen T.S."/>
            <person name="Alvarez Arevalo M."/>
            <person name="Sterndorff E.B."/>
            <person name="Faurdal D."/>
            <person name="Vuksanovic O."/>
            <person name="Mourched A.-S."/>
            <person name="Charusanti P."/>
            <person name="Shaw S."/>
            <person name="Blin K."/>
            <person name="Weber T."/>
        </authorList>
    </citation>
    <scope>NUCLEOTIDE SEQUENCE [LARGE SCALE GENOMIC DNA]</scope>
    <source>
        <strain evidence="2 3">NBC 01792</strain>
    </source>
</reference>
<gene>
    <name evidence="2" type="ORF">OG849_15810</name>
</gene>
<dbReference type="InterPro" id="IPR037401">
    <property type="entry name" value="SnoaL-like"/>
</dbReference>
<name>A0ABZ1EWU4_9ACTN</name>
<organism evidence="2 3">
    <name type="scientific">Streptomyces cyaneofuscatus</name>
    <dbReference type="NCBI Taxonomy" id="66883"/>
    <lineage>
        <taxon>Bacteria</taxon>
        <taxon>Bacillati</taxon>
        <taxon>Actinomycetota</taxon>
        <taxon>Actinomycetes</taxon>
        <taxon>Kitasatosporales</taxon>
        <taxon>Streptomycetaceae</taxon>
        <taxon>Streptomyces</taxon>
    </lineage>
</organism>
<evidence type="ECO:0000259" key="1">
    <source>
        <dbReference type="Pfam" id="PF12680"/>
    </source>
</evidence>
<evidence type="ECO:0000313" key="2">
    <source>
        <dbReference type="EMBL" id="WSB08607.1"/>
    </source>
</evidence>
<evidence type="ECO:0000313" key="3">
    <source>
        <dbReference type="Proteomes" id="UP001356428"/>
    </source>
</evidence>
<dbReference type="InterPro" id="IPR032710">
    <property type="entry name" value="NTF2-like_dom_sf"/>
</dbReference>
<keyword evidence="3" id="KW-1185">Reference proteome</keyword>
<dbReference type="Gene3D" id="3.10.450.50">
    <property type="match status" value="1"/>
</dbReference>
<proteinExistence type="predicted"/>
<dbReference type="Pfam" id="PF12680">
    <property type="entry name" value="SnoaL_2"/>
    <property type="match status" value="1"/>
</dbReference>
<sequence>MTDDTSRGITTGGLRTAVETYWATADARDWDAFAATLADDVVYELPQTRERIHGKERYVRFNQEYPGDWHIRIERIVADAEGLQAAARTEVTVGPEETHAIHFFTFDDRGLITGVTDFWPESYEPPAGREHLVERY</sequence>
<accession>A0ABZ1EWU4</accession>
<dbReference type="EMBL" id="CP109083">
    <property type="protein sequence ID" value="WSB08607.1"/>
    <property type="molecule type" value="Genomic_DNA"/>
</dbReference>